<evidence type="ECO:0000313" key="4">
    <source>
        <dbReference type="Proteomes" id="UP000487649"/>
    </source>
</evidence>
<feature type="domain" description="Glycosyl transferase family 1" evidence="1">
    <location>
        <begin position="220"/>
        <end position="373"/>
    </location>
</feature>
<evidence type="ECO:0000313" key="3">
    <source>
        <dbReference type="EMBL" id="MTL93061.1"/>
    </source>
</evidence>
<dbReference type="GO" id="GO:0016757">
    <property type="term" value="F:glycosyltransferase activity"/>
    <property type="evidence" value="ECO:0007669"/>
    <property type="project" value="InterPro"/>
</dbReference>
<dbReference type="Gene3D" id="3.40.50.2000">
    <property type="entry name" value="Glycogen Phosphorylase B"/>
    <property type="match status" value="2"/>
</dbReference>
<dbReference type="PANTHER" id="PTHR12526:SF630">
    <property type="entry name" value="GLYCOSYLTRANSFERASE"/>
    <property type="match status" value="1"/>
</dbReference>
<dbReference type="EMBL" id="WMQE01000014">
    <property type="protein sequence ID" value="MTK21297.1"/>
    <property type="molecule type" value="Genomic_DNA"/>
</dbReference>
<dbReference type="InterPro" id="IPR001296">
    <property type="entry name" value="Glyco_trans_1"/>
</dbReference>
<organism evidence="3">
    <name type="scientific">Turicibacter sanguinis</name>
    <dbReference type="NCBI Taxonomy" id="154288"/>
    <lineage>
        <taxon>Bacteria</taxon>
        <taxon>Bacillati</taxon>
        <taxon>Bacillota</taxon>
        <taxon>Erysipelotrichia</taxon>
        <taxon>Erysipelotrichales</taxon>
        <taxon>Turicibacteraceae</taxon>
        <taxon>Turicibacter</taxon>
    </lineage>
</organism>
<sequence length="397" mass="45567">MIGSEKMSKRILIVNDEMVVGGVARVLNNLLTTLVKTTDYEIDLLVLHKHGEMLKGVPKEVRVLEGSKFFSVIDLPLGQLIKSKNLALIARKLYLVFLMKAGMIGNKIKRERKKMKLDSYDVEIAFKEGFCTIFVANGNSKKKVNWVHLDYKVQNFSSNYMPLLKKTLSLMDEQVAVSKVAAASYQEVFELSKPVKVIHNIIQEDLIKQKYNVEIDETRSTFFKQEALTFISVGRLVDQKGYDRLLEIHHRLIQEGLLHHIMIIGGGEDEAVLKQKIKAYQVEETFKLIGYRENPFPYFKLADCFLLPSRYEGLPTVVFESLLCLTPVLATKVAGIEEQLKNNEYGIVVDNNENSFYEGMKDLIKHPEQLNVMEAHLLTYHYHNNQIVEQIKEIVEE</sequence>
<gene>
    <name evidence="3" type="ORF">GMA64_00785</name>
    <name evidence="2" type="ORF">GMA92_07675</name>
</gene>
<proteinExistence type="predicted"/>
<dbReference type="OrthoDB" id="9762705at2"/>
<dbReference type="PANTHER" id="PTHR12526">
    <property type="entry name" value="GLYCOSYLTRANSFERASE"/>
    <property type="match status" value="1"/>
</dbReference>
<dbReference type="AlphaFoldDB" id="A0A6G2CJK2"/>
<comment type="caution">
    <text evidence="3">The sequence shown here is derived from an EMBL/GenBank/DDBJ whole genome shotgun (WGS) entry which is preliminary data.</text>
</comment>
<dbReference type="Proteomes" id="UP000487649">
    <property type="component" value="Unassembled WGS sequence"/>
</dbReference>
<dbReference type="EMBL" id="WMQV01000001">
    <property type="protein sequence ID" value="MTL93061.1"/>
    <property type="molecule type" value="Genomic_DNA"/>
</dbReference>
<evidence type="ECO:0000313" key="2">
    <source>
        <dbReference type="EMBL" id="MTK21297.1"/>
    </source>
</evidence>
<accession>A0A6G2CJK2</accession>
<keyword evidence="3" id="KW-0808">Transferase</keyword>
<dbReference type="Pfam" id="PF00534">
    <property type="entry name" value="Glycos_transf_1"/>
    <property type="match status" value="1"/>
</dbReference>
<evidence type="ECO:0000259" key="1">
    <source>
        <dbReference type="Pfam" id="PF00534"/>
    </source>
</evidence>
<name>A0A6G2CJK2_9FIRM</name>
<reference evidence="3 4" key="1">
    <citation type="journal article" date="2019" name="Nat. Med.">
        <title>A library of human gut bacterial isolates paired with longitudinal multiomics data enables mechanistic microbiome research.</title>
        <authorList>
            <person name="Poyet M."/>
            <person name="Groussin M."/>
            <person name="Gibbons S.M."/>
            <person name="Avila-Pacheco J."/>
            <person name="Jiang X."/>
            <person name="Kearney S.M."/>
            <person name="Perrotta A.R."/>
            <person name="Berdy B."/>
            <person name="Zhao S."/>
            <person name="Lieberman T.D."/>
            <person name="Swanson P.K."/>
            <person name="Smith M."/>
            <person name="Roesemann S."/>
            <person name="Alexander J.E."/>
            <person name="Rich S.A."/>
            <person name="Livny J."/>
            <person name="Vlamakis H."/>
            <person name="Clish C."/>
            <person name="Bullock K."/>
            <person name="Deik A."/>
            <person name="Scott J."/>
            <person name="Pierce K.A."/>
            <person name="Xavier R.J."/>
            <person name="Alm E.J."/>
        </authorList>
    </citation>
    <scope>NUCLEOTIDE SEQUENCE</scope>
    <source>
        <strain evidence="3">BIOML-A179</strain>
        <strain evidence="2 4">BIOML-A198</strain>
    </source>
</reference>
<dbReference type="CDD" id="cd03811">
    <property type="entry name" value="GT4_GT28_WabH-like"/>
    <property type="match status" value="1"/>
</dbReference>
<protein>
    <submittedName>
        <fullName evidence="3">Glycosyltransferase</fullName>
    </submittedName>
</protein>
<dbReference type="SUPFAM" id="SSF53756">
    <property type="entry name" value="UDP-Glycosyltransferase/glycogen phosphorylase"/>
    <property type="match status" value="1"/>
</dbReference>